<proteinExistence type="predicted"/>
<comment type="caution">
    <text evidence="1">The sequence shown here is derived from an EMBL/GenBank/DDBJ whole genome shotgun (WGS) entry which is preliminary data.</text>
</comment>
<evidence type="ECO:0000313" key="2">
    <source>
        <dbReference type="Proteomes" id="UP001631969"/>
    </source>
</evidence>
<sequence length="238" mass="27205">MALAAYLILGFLDTLAILAIMFKLFRMPFFEYSREVLALSLIISCSSYLLRVEVGSATLDMVVQISMYIGFLIYVIKIRIVKSVIIACAGYSAFAAIQLFLAALLFLSGLMDSQIVKDTAGIGIFMLQMISQLAVFLVSFLLHKKQWGWSYVIRPPHDFFVKETSNPLEKKLLVVAVVVMLSFVTAFIAYQHFSFFLVTSINICCYLWLYLISRMRDYYDARRSRMDRLPPDKMEKGL</sequence>
<name>A0ACC7P4H3_9BACL</name>
<reference evidence="1" key="1">
    <citation type="submission" date="2024-12" db="EMBL/GenBank/DDBJ databases">
        <authorList>
            <person name="Wu N."/>
        </authorList>
    </citation>
    <scope>NUCLEOTIDE SEQUENCE</scope>
    <source>
        <strain evidence="1">P15</strain>
    </source>
</reference>
<organism evidence="1 2">
    <name type="scientific">Paenibacillus mesotrionivorans</name>
    <dbReference type="NCBI Taxonomy" id="3160968"/>
    <lineage>
        <taxon>Bacteria</taxon>
        <taxon>Bacillati</taxon>
        <taxon>Bacillota</taxon>
        <taxon>Bacilli</taxon>
        <taxon>Bacillales</taxon>
        <taxon>Paenibacillaceae</taxon>
        <taxon>Paenibacillus</taxon>
    </lineage>
</organism>
<dbReference type="Proteomes" id="UP001631969">
    <property type="component" value="Unassembled WGS sequence"/>
</dbReference>
<accession>A0ACC7P4H3</accession>
<gene>
    <name evidence="1" type="ORF">ACI1P1_26990</name>
</gene>
<protein>
    <submittedName>
        <fullName evidence="1">Uncharacterized protein</fullName>
    </submittedName>
</protein>
<evidence type="ECO:0000313" key="1">
    <source>
        <dbReference type="EMBL" id="MFM9331948.1"/>
    </source>
</evidence>
<keyword evidence="2" id="KW-1185">Reference proteome</keyword>
<dbReference type="EMBL" id="JBJURJ010000024">
    <property type="protein sequence ID" value="MFM9331948.1"/>
    <property type="molecule type" value="Genomic_DNA"/>
</dbReference>